<feature type="transmembrane region" description="Helical" evidence="1">
    <location>
        <begin position="110"/>
        <end position="130"/>
    </location>
</feature>
<proteinExistence type="predicted"/>
<feature type="transmembrane region" description="Helical" evidence="1">
    <location>
        <begin position="81"/>
        <end position="98"/>
    </location>
</feature>
<evidence type="ECO:0000259" key="2">
    <source>
        <dbReference type="Pfam" id="PF18917"/>
    </source>
</evidence>
<reference evidence="3" key="1">
    <citation type="journal article" date="2014" name="Int. J. Syst. Evol. Microbiol.">
        <title>Complete genome sequence of Corynebacterium casei LMG S-19264T (=DSM 44701T), isolated from a smear-ripened cheese.</title>
        <authorList>
            <consortium name="US DOE Joint Genome Institute (JGI-PGF)"/>
            <person name="Walter F."/>
            <person name="Albersmeier A."/>
            <person name="Kalinowski J."/>
            <person name="Ruckert C."/>
        </authorList>
    </citation>
    <scope>NUCLEOTIDE SEQUENCE</scope>
    <source>
        <strain evidence="3">CGMCC 1.15371</strain>
    </source>
</reference>
<dbReference type="Pfam" id="PF18917">
    <property type="entry name" value="LiaI-LiaF-like_TM1"/>
    <property type="match status" value="1"/>
</dbReference>
<accession>A0A8J2VYR0</accession>
<comment type="caution">
    <text evidence="3">The sequence shown here is derived from an EMBL/GenBank/DDBJ whole genome shotgun (WGS) entry which is preliminary data.</text>
</comment>
<sequence length="158" mass="18372">MKKQNVFIGIIIVAIGGYFLLRTLHLPYLTAFNNWPTFLMLIGLAFILYSYFSKDTDSIFIGVLLFGLGIHYHFYKRFVWWPNGWAAYGLIISFAFLAQYYKTRKKGLKAGLFFLVLSILDLFYSGVQAFTYHITAWVGNLWPIALILLGLYLIFRKK</sequence>
<name>A0A8J2VYR0_9BACL</name>
<dbReference type="AlphaFoldDB" id="A0A8J2VYR0"/>
<organism evidence="3 4">
    <name type="scientific">Pullulanibacillus camelliae</name>
    <dbReference type="NCBI Taxonomy" id="1707096"/>
    <lineage>
        <taxon>Bacteria</taxon>
        <taxon>Bacillati</taxon>
        <taxon>Bacillota</taxon>
        <taxon>Bacilli</taxon>
        <taxon>Bacillales</taxon>
        <taxon>Sporolactobacillaceae</taxon>
        <taxon>Pullulanibacillus</taxon>
    </lineage>
</organism>
<keyword evidence="4" id="KW-1185">Reference proteome</keyword>
<feature type="transmembrane region" description="Helical" evidence="1">
    <location>
        <begin position="7"/>
        <end position="29"/>
    </location>
</feature>
<feature type="transmembrane region" description="Helical" evidence="1">
    <location>
        <begin position="136"/>
        <end position="155"/>
    </location>
</feature>
<evidence type="ECO:0000313" key="4">
    <source>
        <dbReference type="Proteomes" id="UP000628775"/>
    </source>
</evidence>
<dbReference type="InterPro" id="IPR043726">
    <property type="entry name" value="LiaI-LiaF-like_TM1"/>
</dbReference>
<keyword evidence="1" id="KW-1133">Transmembrane helix</keyword>
<dbReference type="EMBL" id="BMIR01000009">
    <property type="protein sequence ID" value="GGE42540.1"/>
    <property type="molecule type" value="Genomic_DNA"/>
</dbReference>
<dbReference type="RefSeq" id="WP_188693495.1">
    <property type="nucleotide sequence ID" value="NZ_BMIR01000009.1"/>
</dbReference>
<keyword evidence="1" id="KW-0472">Membrane</keyword>
<protein>
    <submittedName>
        <fullName evidence="3">Putative membrane protein YsxD</fullName>
    </submittedName>
</protein>
<evidence type="ECO:0000313" key="3">
    <source>
        <dbReference type="EMBL" id="GGE42540.1"/>
    </source>
</evidence>
<gene>
    <name evidence="3" type="primary">ysxD</name>
    <name evidence="3" type="ORF">GCM10011391_21680</name>
</gene>
<dbReference type="Proteomes" id="UP000628775">
    <property type="component" value="Unassembled WGS sequence"/>
</dbReference>
<keyword evidence="1" id="KW-0812">Transmembrane</keyword>
<evidence type="ECO:0000256" key="1">
    <source>
        <dbReference type="SAM" id="Phobius"/>
    </source>
</evidence>
<reference evidence="3" key="2">
    <citation type="submission" date="2020-09" db="EMBL/GenBank/DDBJ databases">
        <authorList>
            <person name="Sun Q."/>
            <person name="Zhou Y."/>
        </authorList>
    </citation>
    <scope>NUCLEOTIDE SEQUENCE</scope>
    <source>
        <strain evidence="3">CGMCC 1.15371</strain>
    </source>
</reference>
<feature type="transmembrane region" description="Helical" evidence="1">
    <location>
        <begin position="59"/>
        <end position="75"/>
    </location>
</feature>
<feature type="transmembrane region" description="Helical" evidence="1">
    <location>
        <begin position="35"/>
        <end position="52"/>
    </location>
</feature>
<feature type="domain" description="LiaI-LiaF-like transmembrane region" evidence="2">
    <location>
        <begin position="6"/>
        <end position="47"/>
    </location>
</feature>